<evidence type="ECO:0000256" key="1">
    <source>
        <dbReference type="ARBA" id="ARBA00022614"/>
    </source>
</evidence>
<dbReference type="EMBL" id="MTSU01000001">
    <property type="protein sequence ID" value="ONF94818.1"/>
    <property type="molecule type" value="Genomic_DNA"/>
</dbReference>
<comment type="caution">
    <text evidence="3">The sequence shown here is derived from an EMBL/GenBank/DDBJ whole genome shotgun (WGS) entry which is preliminary data.</text>
</comment>
<dbReference type="SMART" id="SM00369">
    <property type="entry name" value="LRR_TYP"/>
    <property type="match status" value="2"/>
</dbReference>
<reference evidence="3 4" key="1">
    <citation type="submission" date="2017-01" db="EMBL/GenBank/DDBJ databases">
        <title>Comparative genomic analysis of Brazilian Leptospira santarosai.</title>
        <authorList>
            <person name="Moreno L.Z."/>
            <person name="Miraglia F."/>
            <person name="Kremer F.S."/>
            <person name="Eslabao M.R."/>
            <person name="Lilenbaum W."/>
            <person name="Dellagostin O.A."/>
            <person name="Moreno A.M."/>
        </authorList>
    </citation>
    <scope>NUCLEOTIDE SEQUENCE [LARGE SCALE GENOMIC DNA]</scope>
    <source>
        <strain evidence="3 4">M52/8-19</strain>
    </source>
</reference>
<dbReference type="GO" id="GO:0005737">
    <property type="term" value="C:cytoplasm"/>
    <property type="evidence" value="ECO:0007669"/>
    <property type="project" value="TreeGrafter"/>
</dbReference>
<keyword evidence="2" id="KW-0677">Repeat</keyword>
<evidence type="ECO:0000313" key="3">
    <source>
        <dbReference type="EMBL" id="ONF94818.1"/>
    </source>
</evidence>
<dbReference type="InterPro" id="IPR050216">
    <property type="entry name" value="LRR_domain-containing"/>
</dbReference>
<evidence type="ECO:0000313" key="4">
    <source>
        <dbReference type="Proteomes" id="UP000189337"/>
    </source>
</evidence>
<dbReference type="Proteomes" id="UP000189337">
    <property type="component" value="Unassembled WGS sequence"/>
</dbReference>
<accession>A0AB73M8P4</accession>
<dbReference type="AlphaFoldDB" id="A0AB73M8P4"/>
<dbReference type="PROSITE" id="PS51450">
    <property type="entry name" value="LRR"/>
    <property type="match status" value="1"/>
</dbReference>
<organism evidence="3 4">
    <name type="scientific">Leptospira santarosai</name>
    <dbReference type="NCBI Taxonomy" id="28183"/>
    <lineage>
        <taxon>Bacteria</taxon>
        <taxon>Pseudomonadati</taxon>
        <taxon>Spirochaetota</taxon>
        <taxon>Spirochaetia</taxon>
        <taxon>Leptospirales</taxon>
        <taxon>Leptospiraceae</taxon>
        <taxon>Leptospira</taxon>
    </lineage>
</organism>
<sequence length="139" mass="16197">MNPHSIVKIISLCFFWIPICLVCKIREEKGTYKNLEEALRNPDKVFVLKMKGTERKKLVTLSREIVRFQNLKELDLEGNQLKEFPKEIGNLKNLKLLHLNGNLLETLPKENRKIIWLLFTSRALLLFSISLIDSFETGS</sequence>
<dbReference type="InterPro" id="IPR025875">
    <property type="entry name" value="Leu-rich_rpt_4"/>
</dbReference>
<dbReference type="Gene3D" id="3.80.10.10">
    <property type="entry name" value="Ribonuclease Inhibitor"/>
    <property type="match status" value="1"/>
</dbReference>
<name>A0AB73M8P4_9LEPT</name>
<keyword evidence="1" id="KW-0433">Leucine-rich repeat</keyword>
<gene>
    <name evidence="3" type="ORF">BWD14_02075</name>
</gene>
<protein>
    <recommendedName>
        <fullName evidence="5">Leucine rich repeat protein</fullName>
    </recommendedName>
</protein>
<dbReference type="InterPro" id="IPR003591">
    <property type="entry name" value="Leu-rich_rpt_typical-subtyp"/>
</dbReference>
<proteinExistence type="predicted"/>
<dbReference type="PANTHER" id="PTHR48051">
    <property type="match status" value="1"/>
</dbReference>
<dbReference type="InterPro" id="IPR032675">
    <property type="entry name" value="LRR_dom_sf"/>
</dbReference>
<dbReference type="SUPFAM" id="SSF52058">
    <property type="entry name" value="L domain-like"/>
    <property type="match status" value="1"/>
</dbReference>
<dbReference type="PANTHER" id="PTHR48051:SF49">
    <property type="entry name" value="LEUCINE-RICH REPEAT AND DEATH DOMAIN-CONTAINING PROTEIN 1"/>
    <property type="match status" value="1"/>
</dbReference>
<dbReference type="Pfam" id="PF12799">
    <property type="entry name" value="LRR_4"/>
    <property type="match status" value="1"/>
</dbReference>
<dbReference type="InterPro" id="IPR001611">
    <property type="entry name" value="Leu-rich_rpt"/>
</dbReference>
<evidence type="ECO:0008006" key="5">
    <source>
        <dbReference type="Google" id="ProtNLM"/>
    </source>
</evidence>
<evidence type="ECO:0000256" key="2">
    <source>
        <dbReference type="ARBA" id="ARBA00022737"/>
    </source>
</evidence>